<accession>A0A7J8C2C3</accession>
<name>A0A7J8C2C3_ROUAE</name>
<dbReference type="EMBL" id="JACASE010000015">
    <property type="protein sequence ID" value="KAF6405021.1"/>
    <property type="molecule type" value="Genomic_DNA"/>
</dbReference>
<sequence length="224" mass="25277">MPCHPREVALLHRRQDVASASELKFPAAAQRENQEAWTRKYPRGCTNPSPSHAGQRAWTHVEPCSRGGWQVPGGHVPSCQSVQLTSLFPLEPHSVPLRVAWKILFSHFFRGLSKSQYFITTRFSNWRMHSPDSLQRECITEYRIYLCGASNLLQDLGKPSTLIRTAPPPLTWEEKGAGLGRRAPGQTVQSLVSPRWRPGVNLQRGPPLLLSYRGLQESFRFSLG</sequence>
<reference evidence="1 2" key="1">
    <citation type="journal article" date="2020" name="Nature">
        <title>Six reference-quality genomes reveal evolution of bat adaptations.</title>
        <authorList>
            <person name="Jebb D."/>
            <person name="Huang Z."/>
            <person name="Pippel M."/>
            <person name="Hughes G.M."/>
            <person name="Lavrichenko K."/>
            <person name="Devanna P."/>
            <person name="Winkler S."/>
            <person name="Jermiin L.S."/>
            <person name="Skirmuntt E.C."/>
            <person name="Katzourakis A."/>
            <person name="Burkitt-Gray L."/>
            <person name="Ray D.A."/>
            <person name="Sullivan K.A.M."/>
            <person name="Roscito J.G."/>
            <person name="Kirilenko B.M."/>
            <person name="Davalos L.M."/>
            <person name="Corthals A.P."/>
            <person name="Power M.L."/>
            <person name="Jones G."/>
            <person name="Ransome R.D."/>
            <person name="Dechmann D.K.N."/>
            <person name="Locatelli A.G."/>
            <person name="Puechmaille S.J."/>
            <person name="Fedrigo O."/>
            <person name="Jarvis E.D."/>
            <person name="Hiller M."/>
            <person name="Vernes S.C."/>
            <person name="Myers E.W."/>
            <person name="Teeling E.C."/>
        </authorList>
    </citation>
    <scope>NUCLEOTIDE SEQUENCE [LARGE SCALE GENOMIC DNA]</scope>
    <source>
        <strain evidence="1">MRouAeg1</strain>
        <tissue evidence="1">Muscle</tissue>
    </source>
</reference>
<organism evidence="1 2">
    <name type="scientific">Rousettus aegyptiacus</name>
    <name type="common">Egyptian fruit bat</name>
    <name type="synonym">Pteropus aegyptiacus</name>
    <dbReference type="NCBI Taxonomy" id="9407"/>
    <lineage>
        <taxon>Eukaryota</taxon>
        <taxon>Metazoa</taxon>
        <taxon>Chordata</taxon>
        <taxon>Craniata</taxon>
        <taxon>Vertebrata</taxon>
        <taxon>Euteleostomi</taxon>
        <taxon>Mammalia</taxon>
        <taxon>Eutheria</taxon>
        <taxon>Laurasiatheria</taxon>
        <taxon>Chiroptera</taxon>
        <taxon>Yinpterochiroptera</taxon>
        <taxon>Pteropodoidea</taxon>
        <taxon>Pteropodidae</taxon>
        <taxon>Rousettinae</taxon>
        <taxon>Rousettus</taxon>
    </lineage>
</organism>
<evidence type="ECO:0000313" key="1">
    <source>
        <dbReference type="EMBL" id="KAF6405021.1"/>
    </source>
</evidence>
<comment type="caution">
    <text evidence="1">The sequence shown here is derived from an EMBL/GenBank/DDBJ whole genome shotgun (WGS) entry which is preliminary data.</text>
</comment>
<proteinExistence type="predicted"/>
<keyword evidence="2" id="KW-1185">Reference proteome</keyword>
<evidence type="ECO:0000313" key="2">
    <source>
        <dbReference type="Proteomes" id="UP000593571"/>
    </source>
</evidence>
<gene>
    <name evidence="1" type="ORF">HJG63_009344</name>
</gene>
<dbReference type="Proteomes" id="UP000593571">
    <property type="component" value="Unassembled WGS sequence"/>
</dbReference>
<protein>
    <submittedName>
        <fullName evidence="1">Uncharacterized protein</fullName>
    </submittedName>
</protein>
<dbReference type="AlphaFoldDB" id="A0A7J8C2C3"/>